<gene>
    <name evidence="5" type="ORF">GWR21_20485</name>
</gene>
<accession>A0A6B9ZMN9</accession>
<evidence type="ECO:0000313" key="5">
    <source>
        <dbReference type="EMBL" id="QHS61893.1"/>
    </source>
</evidence>
<dbReference type="Proteomes" id="UP000476411">
    <property type="component" value="Chromosome"/>
</dbReference>
<dbReference type="PANTHER" id="PTHR43280">
    <property type="entry name" value="ARAC-FAMILY TRANSCRIPTIONAL REGULATOR"/>
    <property type="match status" value="1"/>
</dbReference>
<dbReference type="SMART" id="SM00342">
    <property type="entry name" value="HTH_ARAC"/>
    <property type="match status" value="1"/>
</dbReference>
<reference evidence="5 6" key="1">
    <citation type="submission" date="2020-01" db="EMBL/GenBank/DDBJ databases">
        <title>Complete genome sequence of Chitinophaga sp. H33E-04 isolated from quinoa roots.</title>
        <authorList>
            <person name="Weon H.-Y."/>
            <person name="Lee S.A."/>
        </authorList>
    </citation>
    <scope>NUCLEOTIDE SEQUENCE [LARGE SCALE GENOMIC DNA]</scope>
    <source>
        <strain evidence="5 6">H33E-04</strain>
    </source>
</reference>
<dbReference type="SUPFAM" id="SSF46689">
    <property type="entry name" value="Homeodomain-like"/>
    <property type="match status" value="2"/>
</dbReference>
<dbReference type="EMBL" id="CP048113">
    <property type="protein sequence ID" value="QHS61893.1"/>
    <property type="molecule type" value="Genomic_DNA"/>
</dbReference>
<dbReference type="Pfam" id="PF12833">
    <property type="entry name" value="HTH_18"/>
    <property type="match status" value="1"/>
</dbReference>
<feature type="domain" description="HTH araC/xylS-type" evidence="4">
    <location>
        <begin position="224"/>
        <end position="322"/>
    </location>
</feature>
<evidence type="ECO:0000259" key="4">
    <source>
        <dbReference type="PROSITE" id="PS01124"/>
    </source>
</evidence>
<keyword evidence="3" id="KW-0804">Transcription</keyword>
<dbReference type="KEGG" id="chih:GWR21_20485"/>
<dbReference type="AlphaFoldDB" id="A0A6B9ZMN9"/>
<dbReference type="GO" id="GO:0003700">
    <property type="term" value="F:DNA-binding transcription factor activity"/>
    <property type="evidence" value="ECO:0007669"/>
    <property type="project" value="InterPro"/>
</dbReference>
<keyword evidence="6" id="KW-1185">Reference proteome</keyword>
<name>A0A6B9ZMN9_9BACT</name>
<dbReference type="Gene3D" id="1.10.10.60">
    <property type="entry name" value="Homeodomain-like"/>
    <property type="match status" value="2"/>
</dbReference>
<organism evidence="5 6">
    <name type="scientific">Chitinophaga agri</name>
    <dbReference type="NCBI Taxonomy" id="2703787"/>
    <lineage>
        <taxon>Bacteria</taxon>
        <taxon>Pseudomonadati</taxon>
        <taxon>Bacteroidota</taxon>
        <taxon>Chitinophagia</taxon>
        <taxon>Chitinophagales</taxon>
        <taxon>Chitinophagaceae</taxon>
        <taxon>Chitinophaga</taxon>
    </lineage>
</organism>
<sequence length="326" mass="37069">MNVTIEYGIVGIPEHHIKVTHQLPPQYAAYRCDFADPVLVTSPAVDIIYHTAMANGCSMSNNVFIVKEPVQLLPKVREALSAVCCMVQGSINIMHYDNIVTLLQGQYSCFQVTGPQQASVFTPGIYEVQHYSFSREILMHYRLNSPFVSKWLSKIDGEIPYLLTPTAGIVWDKLHHLNHELKYSVVNSGLRRSWLAAKLQELLILILEHQDSKILSTDTNLTFNTIKTFIRNNIDKDLTISQLASTYYISESKLRHSFTKYCGMSFSEYQLKVRMERARNLCLNETISIAHIAYTVGYKNPSALTKIYKSYYGEPPSETRRNGGSE</sequence>
<evidence type="ECO:0000256" key="3">
    <source>
        <dbReference type="ARBA" id="ARBA00023163"/>
    </source>
</evidence>
<dbReference type="InterPro" id="IPR009057">
    <property type="entry name" value="Homeodomain-like_sf"/>
</dbReference>
<dbReference type="PANTHER" id="PTHR43280:SF28">
    <property type="entry name" value="HTH-TYPE TRANSCRIPTIONAL ACTIVATOR RHAS"/>
    <property type="match status" value="1"/>
</dbReference>
<protein>
    <submittedName>
        <fullName evidence="5">Helix-turn-helix transcriptional regulator</fullName>
    </submittedName>
</protein>
<evidence type="ECO:0000313" key="6">
    <source>
        <dbReference type="Proteomes" id="UP000476411"/>
    </source>
</evidence>
<evidence type="ECO:0000256" key="2">
    <source>
        <dbReference type="ARBA" id="ARBA00023125"/>
    </source>
</evidence>
<dbReference type="PROSITE" id="PS01124">
    <property type="entry name" value="HTH_ARAC_FAMILY_2"/>
    <property type="match status" value="1"/>
</dbReference>
<proteinExistence type="predicted"/>
<dbReference type="GO" id="GO:0043565">
    <property type="term" value="F:sequence-specific DNA binding"/>
    <property type="evidence" value="ECO:0007669"/>
    <property type="project" value="InterPro"/>
</dbReference>
<dbReference type="RefSeq" id="WP_162333552.1">
    <property type="nucleotide sequence ID" value="NZ_CP048113.1"/>
</dbReference>
<keyword evidence="2" id="KW-0238">DNA-binding</keyword>
<evidence type="ECO:0000256" key="1">
    <source>
        <dbReference type="ARBA" id="ARBA00023015"/>
    </source>
</evidence>
<dbReference type="InterPro" id="IPR018060">
    <property type="entry name" value="HTH_AraC"/>
</dbReference>
<keyword evidence="1" id="KW-0805">Transcription regulation</keyword>